<dbReference type="Gene3D" id="3.90.550.10">
    <property type="entry name" value="Spore Coat Polysaccharide Biosynthesis Protein SpsA, Chain A"/>
    <property type="match status" value="1"/>
</dbReference>
<evidence type="ECO:0000313" key="1">
    <source>
        <dbReference type="EMBL" id="MEJ2863878.1"/>
    </source>
</evidence>
<sequence length="265" mass="26817">MRTTVPSTTPVTRVVLVLAKAPVAGRVKTRLTTATTPAGAADIAAAALLDTLDAARAVRDAQVVVALEGDPADAERRDEITAALAGTVVVPQRGATLGERITAAHDDVADAFPGAVSVQIGMDTPQVDPAVLTAALDLVTTDADAALGRAHDGGWWALALADPHRAGLVADVPTSRDDTGARTLAELRVGLTPSRVRELPPLSDVDTPDDAVAVADLAPTGRFARAVADLVPTGHVARAAADVVPAAGSSSAPLRLPVIPGGLPR</sequence>
<dbReference type="SUPFAM" id="SSF53448">
    <property type="entry name" value="Nucleotide-diphospho-sugar transferases"/>
    <property type="match status" value="1"/>
</dbReference>
<dbReference type="InterPro" id="IPR018641">
    <property type="entry name" value="Trfase_1_rSAM/seldom-assoc"/>
</dbReference>
<evidence type="ECO:0000313" key="2">
    <source>
        <dbReference type="Proteomes" id="UP001369736"/>
    </source>
</evidence>
<accession>A0ABU8MAJ7</accession>
<protein>
    <submittedName>
        <fullName evidence="1">DUF2064 domain-containing protein</fullName>
    </submittedName>
</protein>
<dbReference type="PANTHER" id="PTHR36529">
    <property type="entry name" value="SLL1095 PROTEIN"/>
    <property type="match status" value="1"/>
</dbReference>
<dbReference type="Pfam" id="PF09837">
    <property type="entry name" value="DUF2064"/>
    <property type="match status" value="1"/>
</dbReference>
<comment type="caution">
    <text evidence="1">The sequence shown here is derived from an EMBL/GenBank/DDBJ whole genome shotgun (WGS) entry which is preliminary data.</text>
</comment>
<gene>
    <name evidence="1" type="ORF">WCD58_22165</name>
</gene>
<dbReference type="InterPro" id="IPR029044">
    <property type="entry name" value="Nucleotide-diphossugar_trans"/>
</dbReference>
<proteinExistence type="predicted"/>
<organism evidence="1 2">
    <name type="scientific">Actinomycetospora flava</name>
    <dbReference type="NCBI Taxonomy" id="3129232"/>
    <lineage>
        <taxon>Bacteria</taxon>
        <taxon>Bacillati</taxon>
        <taxon>Actinomycetota</taxon>
        <taxon>Actinomycetes</taxon>
        <taxon>Pseudonocardiales</taxon>
        <taxon>Pseudonocardiaceae</taxon>
        <taxon>Actinomycetospora</taxon>
    </lineage>
</organism>
<dbReference type="PANTHER" id="PTHR36529:SF1">
    <property type="entry name" value="GLYCOSYLTRANSFERASE"/>
    <property type="match status" value="1"/>
</dbReference>
<dbReference type="Proteomes" id="UP001369736">
    <property type="component" value="Unassembled WGS sequence"/>
</dbReference>
<reference evidence="1 2" key="1">
    <citation type="submission" date="2024-03" db="EMBL/GenBank/DDBJ databases">
        <title>Actinomycetospora sp. OC33-EN07, a novel actinomycete isolated from wild orchid (Aerides multiflora).</title>
        <authorList>
            <person name="Suriyachadkun C."/>
        </authorList>
    </citation>
    <scope>NUCLEOTIDE SEQUENCE [LARGE SCALE GENOMIC DNA]</scope>
    <source>
        <strain evidence="1 2">OC33-EN07</strain>
    </source>
</reference>
<keyword evidence="2" id="KW-1185">Reference proteome</keyword>
<name>A0ABU8MAJ7_9PSEU</name>
<dbReference type="RefSeq" id="WP_337705248.1">
    <property type="nucleotide sequence ID" value="NZ_JBBEGM010000010.1"/>
</dbReference>
<dbReference type="EMBL" id="JBBEGM010000010">
    <property type="protein sequence ID" value="MEJ2863878.1"/>
    <property type="molecule type" value="Genomic_DNA"/>
</dbReference>